<dbReference type="Ensembl" id="ENSVKKT00000029718.1">
    <property type="protein sequence ID" value="ENSVKKP00000029029.1"/>
    <property type="gene ID" value="ENSVKKG00000018693.1"/>
</dbReference>
<comment type="subunit">
    <text evidence="5">Component of the telomerase holoenzyme complex composed of one molecule of TERT, one molecule of WRAP53/TCAB1, two molecules of H/ACA ribonucleoprotein complex subunits DKC1, NOP10, NHP2 and GAR1, and a telomerase RNA template component (TERC). The telomerase holoenzyme complex is associated with TEP1, SMG6/EST1A and POT1. Interacts with the chaperonin-containing T-complex (TRiC) complex; which mediates the folding of WRAP53/TCAB1. Interacts with COIL. Interacts with SMN1. Interacts with RNF8. Interacts with histone H2AX.</text>
</comment>
<dbReference type="InterPro" id="IPR036322">
    <property type="entry name" value="WD40_repeat_dom_sf"/>
</dbReference>
<dbReference type="AlphaFoldDB" id="A0A8D2M0B8"/>
<dbReference type="GO" id="GO:0003723">
    <property type="term" value="F:RNA binding"/>
    <property type="evidence" value="ECO:0007669"/>
    <property type="project" value="TreeGrafter"/>
</dbReference>
<dbReference type="PANTHER" id="PTHR13211">
    <property type="entry name" value="TELOMERASE CAJAL BODY PROTEIN 1"/>
    <property type="match status" value="1"/>
</dbReference>
<proteinExistence type="inferred from homology"/>
<dbReference type="Pfam" id="PF00400">
    <property type="entry name" value="WD40"/>
    <property type="match status" value="3"/>
</dbReference>
<accession>A0A8D2M0B8</accession>
<protein>
    <recommendedName>
        <fullName evidence="3">Telomerase Cajal body protein 1</fullName>
    </recommendedName>
    <alternativeName>
        <fullName evidence="4">WD repeat-containing protein 79</fullName>
    </alternativeName>
</protein>
<dbReference type="Proteomes" id="UP000694545">
    <property type="component" value="Unplaced"/>
</dbReference>
<evidence type="ECO:0000256" key="4">
    <source>
        <dbReference type="ARBA" id="ARBA00041558"/>
    </source>
</evidence>
<dbReference type="GO" id="GO:0015030">
    <property type="term" value="C:Cajal body"/>
    <property type="evidence" value="ECO:0007669"/>
    <property type="project" value="UniProtKB-SubCell"/>
</dbReference>
<dbReference type="InterPro" id="IPR051150">
    <property type="entry name" value="SWT21/TCAB1_mRNA_Telomere"/>
</dbReference>
<feature type="region of interest" description="Disordered" evidence="6">
    <location>
        <begin position="413"/>
        <end position="502"/>
    </location>
</feature>
<keyword evidence="8" id="KW-1185">Reference proteome</keyword>
<evidence type="ECO:0000256" key="2">
    <source>
        <dbReference type="ARBA" id="ARBA00038279"/>
    </source>
</evidence>
<comment type="similarity">
    <text evidence="2">Belongs to the TCAB1 family.</text>
</comment>
<dbReference type="InterPro" id="IPR001680">
    <property type="entry name" value="WD40_rpt"/>
</dbReference>
<reference evidence="7" key="2">
    <citation type="submission" date="2025-09" db="UniProtKB">
        <authorList>
            <consortium name="Ensembl"/>
        </authorList>
    </citation>
    <scope>IDENTIFICATION</scope>
</reference>
<evidence type="ECO:0000313" key="8">
    <source>
        <dbReference type="Proteomes" id="UP000694545"/>
    </source>
</evidence>
<feature type="region of interest" description="Disordered" evidence="6">
    <location>
        <begin position="1"/>
        <end position="44"/>
    </location>
</feature>
<evidence type="ECO:0000256" key="6">
    <source>
        <dbReference type="SAM" id="MobiDB-lite"/>
    </source>
</evidence>
<organism evidence="7 8">
    <name type="scientific">Varanus komodoensis</name>
    <name type="common">Komodo dragon</name>
    <dbReference type="NCBI Taxonomy" id="61221"/>
    <lineage>
        <taxon>Eukaryota</taxon>
        <taxon>Metazoa</taxon>
        <taxon>Chordata</taxon>
        <taxon>Craniata</taxon>
        <taxon>Vertebrata</taxon>
        <taxon>Euteleostomi</taxon>
        <taxon>Lepidosauria</taxon>
        <taxon>Squamata</taxon>
        <taxon>Bifurcata</taxon>
        <taxon>Unidentata</taxon>
        <taxon>Episquamata</taxon>
        <taxon>Toxicofera</taxon>
        <taxon>Anguimorpha</taxon>
        <taxon>Paleoanguimorpha</taxon>
        <taxon>Varanoidea</taxon>
        <taxon>Varanidae</taxon>
        <taxon>Varanus</taxon>
    </lineage>
</organism>
<evidence type="ECO:0000256" key="3">
    <source>
        <dbReference type="ARBA" id="ARBA00040657"/>
    </source>
</evidence>
<dbReference type="InterPro" id="IPR015943">
    <property type="entry name" value="WD40/YVTN_repeat-like_dom_sf"/>
</dbReference>
<dbReference type="PANTHER" id="PTHR13211:SF0">
    <property type="entry name" value="TELOMERASE CAJAL BODY PROTEIN 1"/>
    <property type="match status" value="1"/>
</dbReference>
<dbReference type="Gene3D" id="2.130.10.10">
    <property type="entry name" value="YVTN repeat-like/Quinoprotein amine dehydrogenase"/>
    <property type="match status" value="1"/>
</dbReference>
<dbReference type="SUPFAM" id="SSF50978">
    <property type="entry name" value="WD40 repeat-like"/>
    <property type="match status" value="1"/>
</dbReference>
<dbReference type="GO" id="GO:0030576">
    <property type="term" value="P:Cajal body organization"/>
    <property type="evidence" value="ECO:0007669"/>
    <property type="project" value="TreeGrafter"/>
</dbReference>
<dbReference type="SMART" id="SM00320">
    <property type="entry name" value="WD40"/>
    <property type="match status" value="5"/>
</dbReference>
<evidence type="ECO:0000256" key="1">
    <source>
        <dbReference type="ARBA" id="ARBA00004408"/>
    </source>
</evidence>
<sequence>MEGEPPFDGQAGSNLEQPDESDVEAGGVSGPAAKVPRLNGSQENGETDTWVLCFALPEGRTESPECRVPFLSVGEARSPEQGGSCPMVPRLQPGRGTGHPRGISETWLASLCSPSFPAYSFLQPPKLLTGSWAEYSCVPENFLKGCKWAPDGTCLLTNSADNTLRIYNLPAELYTEEWGAVAEMSPVLRMMEGDTVYDYCWFPLMNSSDPQTCFVASSSRDNPIHIWDAFHGDLRASFRPYNHLDELTAAHSLCFTPDGSQLFCGFNKTVRVFETSRPGRSCENRPTFAKKQGQSGIISCIAFSPAQPLYACTSYSKTVGLYSRAEGAPLAMLHGHRGGVTHALFSPDGFHLFTGGRKDVEILCWDLRRPGDVLFSMRRTVATNQRLYFDLDPCPQDLSHLGSVPPRLLSPWRVQAGSRPGFPQAPQGHTATHVPQRGPCTDSLPRSGRARSCWDGGRGQPSPPPRMGPAPLGPGGRHRDAGLGGRDPARRGFPLSRKSGCPPGFRAPADAWDNLWGSRASTFLRGPWLELACSWWWVLGDPAGPAGFPSRVVLTAWCPVSSLAGAAAIC</sequence>
<feature type="compositionally biased region" description="Pro residues" evidence="6">
    <location>
        <begin position="461"/>
        <end position="472"/>
    </location>
</feature>
<evidence type="ECO:0000256" key="5">
    <source>
        <dbReference type="ARBA" id="ARBA00046543"/>
    </source>
</evidence>
<evidence type="ECO:0000313" key="7">
    <source>
        <dbReference type="Ensembl" id="ENSVKKP00000029029.1"/>
    </source>
</evidence>
<reference evidence="7" key="1">
    <citation type="submission" date="2025-08" db="UniProtKB">
        <authorList>
            <consortium name="Ensembl"/>
        </authorList>
    </citation>
    <scope>IDENTIFICATION</scope>
</reference>
<name>A0A8D2M0B8_VARKO</name>
<comment type="subcellular location">
    <subcellularLocation>
        <location evidence="1">Nucleus</location>
        <location evidence="1">Cajal body</location>
    </subcellularLocation>
</comment>